<evidence type="ECO:0000313" key="3">
    <source>
        <dbReference type="Proteomes" id="UP000242525"/>
    </source>
</evidence>
<dbReference type="AlphaFoldDB" id="A0A0J9X7M7"/>
<evidence type="ECO:0000256" key="1">
    <source>
        <dbReference type="SAM" id="MobiDB-lite"/>
    </source>
</evidence>
<sequence>MNLAPPSPQHIEHHRRHQHKNNRNGSGNNSKPGPISCSQYSTQVSLGIRNLMLLSPPLNPTMPSTPNPDCIAANDHLNMIYEKPLQSIISSNAAGANPNSGSSGQCRPPFANNKPNLLKFNCPKPSYKGPLSPGYGADTASNGSNGGSRLFCSSVAYLHTPPPSVLCKSASYFSSSEDEEDENENGYDSDDYEEDEDDEYGDEDYFNLKYQKLSSQTYQRF</sequence>
<proteinExistence type="predicted"/>
<feature type="region of interest" description="Disordered" evidence="1">
    <location>
        <begin position="172"/>
        <end position="201"/>
    </location>
</feature>
<organism evidence="2 3">
    <name type="scientific">Geotrichum candidum</name>
    <name type="common">Oospora lactis</name>
    <name type="synonym">Dipodascus geotrichum</name>
    <dbReference type="NCBI Taxonomy" id="1173061"/>
    <lineage>
        <taxon>Eukaryota</taxon>
        <taxon>Fungi</taxon>
        <taxon>Dikarya</taxon>
        <taxon>Ascomycota</taxon>
        <taxon>Saccharomycotina</taxon>
        <taxon>Dipodascomycetes</taxon>
        <taxon>Dipodascales</taxon>
        <taxon>Dipodascaceae</taxon>
        <taxon>Geotrichum</taxon>
    </lineage>
</organism>
<feature type="compositionally biased region" description="Low complexity" evidence="1">
    <location>
        <begin position="23"/>
        <end position="34"/>
    </location>
</feature>
<name>A0A0J9X7M7_GEOCN</name>
<dbReference type="EMBL" id="CCBN010000004">
    <property type="protein sequence ID" value="CDO53165.1"/>
    <property type="molecule type" value="Genomic_DNA"/>
</dbReference>
<feature type="region of interest" description="Disordered" evidence="1">
    <location>
        <begin position="1"/>
        <end position="37"/>
    </location>
</feature>
<protein>
    <submittedName>
        <fullName evidence="2">Uncharacterized protein</fullName>
    </submittedName>
</protein>
<accession>A0A0J9X7M7</accession>
<dbReference type="Proteomes" id="UP000242525">
    <property type="component" value="Unassembled WGS sequence"/>
</dbReference>
<feature type="compositionally biased region" description="Basic residues" evidence="1">
    <location>
        <begin position="12"/>
        <end position="22"/>
    </location>
</feature>
<reference evidence="2" key="1">
    <citation type="submission" date="2014-03" db="EMBL/GenBank/DDBJ databases">
        <authorList>
            <person name="Casaregola S."/>
        </authorList>
    </citation>
    <scope>NUCLEOTIDE SEQUENCE [LARGE SCALE GENOMIC DNA]</scope>
    <source>
        <strain evidence="2">CLIB 918</strain>
    </source>
</reference>
<gene>
    <name evidence="2" type="ORF">BN980_GECA04s05400g</name>
</gene>
<keyword evidence="3" id="KW-1185">Reference proteome</keyword>
<evidence type="ECO:0000313" key="2">
    <source>
        <dbReference type="EMBL" id="CDO53165.1"/>
    </source>
</evidence>
<feature type="compositionally biased region" description="Acidic residues" evidence="1">
    <location>
        <begin position="176"/>
        <end position="201"/>
    </location>
</feature>
<comment type="caution">
    <text evidence="2">The sequence shown here is derived from an EMBL/GenBank/DDBJ whole genome shotgun (WGS) entry which is preliminary data.</text>
</comment>